<dbReference type="EMBL" id="AAQR03000303">
    <property type="status" value="NOT_ANNOTATED_CDS"/>
    <property type="molecule type" value="Genomic_DNA"/>
</dbReference>
<evidence type="ECO:0000313" key="2">
    <source>
        <dbReference type="Ensembl" id="ENSOGAP00000019599.1"/>
    </source>
</evidence>
<evidence type="ECO:0000256" key="1">
    <source>
        <dbReference type="SAM" id="MobiDB-lite"/>
    </source>
</evidence>
<dbReference type="PANTHER" id="PTHR15361">
    <property type="entry name" value="RAD51/NUKS-INTERACTING PROTEIN"/>
    <property type="match status" value="1"/>
</dbReference>
<accession>H0XU07</accession>
<dbReference type="eggNOG" id="ENOG502R8NJ">
    <property type="taxonomic scope" value="Eukaryota"/>
</dbReference>
<feature type="region of interest" description="Disordered" evidence="1">
    <location>
        <begin position="20"/>
        <end position="205"/>
    </location>
</feature>
<name>H0XU07_OTOGA</name>
<feature type="compositionally biased region" description="Basic and acidic residues" evidence="1">
    <location>
        <begin position="101"/>
        <end position="141"/>
    </location>
</feature>
<dbReference type="GO" id="GO:0005737">
    <property type="term" value="C:cytoplasm"/>
    <property type="evidence" value="ECO:0007669"/>
    <property type="project" value="TreeGrafter"/>
</dbReference>
<reference evidence="2" key="2">
    <citation type="submission" date="2025-08" db="UniProtKB">
        <authorList>
            <consortium name="Ensembl"/>
        </authorList>
    </citation>
    <scope>IDENTIFICATION</scope>
</reference>
<dbReference type="Ensembl" id="ENSOGAT00000026027.1">
    <property type="protein sequence ID" value="ENSOGAP00000019599.1"/>
    <property type="gene ID" value="ENSOGAG00000030803.1"/>
</dbReference>
<dbReference type="AlphaFoldDB" id="H0XU07"/>
<dbReference type="HOGENOM" id="CLU_067355_0_1_1"/>
<sequence length="230" mass="25680">MLWPVRNVKVVDFSQFKSDDADEDYGRYLGPPDKKSSAPVASVAKVPATYMESGLGLQNNNDNSNEKYEKTKKDDCHSADNNEDENDHKNLKQSINKKNLKQRETLIEVVCSEDKQEKDAAPFQEKDSLMKDDSDSDYSSKKEKKMVKKSKPESKEKKMPEPRLKATVTPSPVRGKGQVGGPTASRAVKEKPPRQVMSNGKALQGKTLLQVPQWKVWGGGSEDEAYSGED</sequence>
<protein>
    <submittedName>
        <fullName evidence="2">Uncharacterized protein</fullName>
    </submittedName>
</protein>
<dbReference type="STRING" id="30611.ENSOGAP00000019599"/>
<feature type="compositionally biased region" description="Basic and acidic residues" evidence="1">
    <location>
        <begin position="150"/>
        <end position="164"/>
    </location>
</feature>
<keyword evidence="3" id="KW-1185">Reference proteome</keyword>
<proteinExistence type="predicted"/>
<dbReference type="Proteomes" id="UP000005225">
    <property type="component" value="Unassembled WGS sequence"/>
</dbReference>
<reference evidence="3" key="1">
    <citation type="submission" date="2011-03" db="EMBL/GenBank/DDBJ databases">
        <title>Version 3 of the genome sequence of Otolemur garnettii (Bushbaby).</title>
        <authorList>
            <consortium name="The Broad Institute Genome Sequencing Platform"/>
            <person name="Di Palma F."/>
            <person name="Johnson J."/>
            <person name="Lander E.S."/>
            <person name="Lindblad-Toh K."/>
            <person name="Jaffe D.B."/>
            <person name="Gnerre S."/>
            <person name="MacCallum I."/>
            <person name="Przybylski D."/>
            <person name="Ribeiro F.J."/>
            <person name="Burton J.N."/>
            <person name="Walker B.J."/>
            <person name="Sharpe T."/>
            <person name="Hall G."/>
        </authorList>
    </citation>
    <scope>NUCLEOTIDE SEQUENCE [LARGE SCALE GENOMIC DNA]</scope>
</reference>
<dbReference type="PANTHER" id="PTHR15361:SF1">
    <property type="entry name" value="NUCLEAR UBIQUITOUS CASEIN AND CYCLIN-DEPENDENT KINASE SUBSTRATE 1"/>
    <property type="match status" value="1"/>
</dbReference>
<reference evidence="2" key="3">
    <citation type="submission" date="2025-09" db="UniProtKB">
        <authorList>
            <consortium name="Ensembl"/>
        </authorList>
    </citation>
    <scope>IDENTIFICATION</scope>
</reference>
<dbReference type="GO" id="GO:0000724">
    <property type="term" value="P:double-strand break repair via homologous recombination"/>
    <property type="evidence" value="ECO:0007669"/>
    <property type="project" value="TreeGrafter"/>
</dbReference>
<evidence type="ECO:0000313" key="3">
    <source>
        <dbReference type="Proteomes" id="UP000005225"/>
    </source>
</evidence>
<dbReference type="GO" id="GO:0003690">
    <property type="term" value="F:double-stranded DNA binding"/>
    <property type="evidence" value="ECO:0007669"/>
    <property type="project" value="TreeGrafter"/>
</dbReference>
<dbReference type="InterPro" id="IPR052003">
    <property type="entry name" value="HR_DNA-Binding_Protein"/>
</dbReference>
<dbReference type="GO" id="GO:0003697">
    <property type="term" value="F:single-stranded DNA binding"/>
    <property type="evidence" value="ECO:0007669"/>
    <property type="project" value="TreeGrafter"/>
</dbReference>
<feature type="compositionally biased region" description="Low complexity" evidence="1">
    <location>
        <begin position="37"/>
        <end position="48"/>
    </location>
</feature>
<dbReference type="GeneTree" id="ENSGT00940000153414"/>
<dbReference type="GO" id="GO:0036297">
    <property type="term" value="P:interstrand cross-link repair"/>
    <property type="evidence" value="ECO:0007669"/>
    <property type="project" value="TreeGrafter"/>
</dbReference>
<dbReference type="InParanoid" id="H0XU07"/>
<feature type="compositionally biased region" description="Basic and acidic residues" evidence="1">
    <location>
        <begin position="64"/>
        <end position="90"/>
    </location>
</feature>
<organism evidence="2 3">
    <name type="scientific">Otolemur garnettii</name>
    <name type="common">Small-eared galago</name>
    <name type="synonym">Garnett's greater bushbaby</name>
    <dbReference type="NCBI Taxonomy" id="30611"/>
    <lineage>
        <taxon>Eukaryota</taxon>
        <taxon>Metazoa</taxon>
        <taxon>Chordata</taxon>
        <taxon>Craniata</taxon>
        <taxon>Vertebrata</taxon>
        <taxon>Euteleostomi</taxon>
        <taxon>Mammalia</taxon>
        <taxon>Eutheria</taxon>
        <taxon>Euarchontoglires</taxon>
        <taxon>Primates</taxon>
        <taxon>Strepsirrhini</taxon>
        <taxon>Lorisiformes</taxon>
        <taxon>Galagidae</taxon>
        <taxon>Otolemur</taxon>
    </lineage>
</organism>